<proteinExistence type="inferred from homology"/>
<dbReference type="GeneID" id="54420015"/>
<dbReference type="AlphaFoldDB" id="A0A6G1G3R1"/>
<dbReference type="EMBL" id="ML975157">
    <property type="protein sequence ID" value="KAF1812546.1"/>
    <property type="molecule type" value="Genomic_DNA"/>
</dbReference>
<comment type="subcellular location">
    <subcellularLocation>
        <location evidence="1 5">Nucleus</location>
        <location evidence="1 5">Nucleolus</location>
    </subcellularLocation>
</comment>
<feature type="region of interest" description="Disordered" evidence="6">
    <location>
        <begin position="337"/>
        <end position="357"/>
    </location>
</feature>
<evidence type="ECO:0000259" key="8">
    <source>
        <dbReference type="Pfam" id="PF07540"/>
    </source>
</evidence>
<organism evidence="9">
    <name type="scientific">Eremomyces bilateralis CBS 781.70</name>
    <dbReference type="NCBI Taxonomy" id="1392243"/>
    <lineage>
        <taxon>Eukaryota</taxon>
        <taxon>Fungi</taxon>
        <taxon>Dikarya</taxon>
        <taxon>Ascomycota</taxon>
        <taxon>Pezizomycotina</taxon>
        <taxon>Dothideomycetes</taxon>
        <taxon>Dothideomycetes incertae sedis</taxon>
        <taxon>Eremomycetales</taxon>
        <taxon>Eremomycetaceae</taxon>
        <taxon>Eremomyces</taxon>
    </lineage>
</organism>
<feature type="compositionally biased region" description="Basic residues" evidence="6">
    <location>
        <begin position="1"/>
        <end position="11"/>
    </location>
</feature>
<dbReference type="RefSeq" id="XP_033534177.1">
    <property type="nucleotide sequence ID" value="XM_033679445.1"/>
</dbReference>
<dbReference type="PIRSF" id="PIRSF028977">
    <property type="entry name" value="Nucleolar_complex_p3"/>
    <property type="match status" value="1"/>
</dbReference>
<keyword evidence="5" id="KW-0690">Ribosome biogenesis</keyword>
<comment type="similarity">
    <text evidence="2 5">Belongs to the CBF/MAK21 family.</text>
</comment>
<feature type="domain" description="Nucleolar complex-associated protein 3 N-terminal" evidence="8">
    <location>
        <begin position="121"/>
        <end position="212"/>
    </location>
</feature>
<dbReference type="InterPro" id="IPR011501">
    <property type="entry name" value="Noc3_N"/>
</dbReference>
<evidence type="ECO:0000256" key="1">
    <source>
        <dbReference type="ARBA" id="ARBA00004604"/>
    </source>
</evidence>
<dbReference type="GO" id="GO:0005730">
    <property type="term" value="C:nucleolus"/>
    <property type="evidence" value="ECO:0007669"/>
    <property type="project" value="UniProtKB-SubCell"/>
</dbReference>
<dbReference type="InterPro" id="IPR005612">
    <property type="entry name" value="CCAAT-binding_factor"/>
</dbReference>
<dbReference type="Proteomes" id="UP000504638">
    <property type="component" value="Unplaced"/>
</dbReference>
<evidence type="ECO:0000256" key="5">
    <source>
        <dbReference type="PIRNR" id="PIRNR028977"/>
    </source>
</evidence>
<feature type="compositionally biased region" description="Polar residues" evidence="6">
    <location>
        <begin position="37"/>
        <end position="46"/>
    </location>
</feature>
<feature type="domain" description="CCAAT-binding factor" evidence="7">
    <location>
        <begin position="479"/>
        <end position="668"/>
    </location>
</feature>
<dbReference type="OrthoDB" id="10263597at2759"/>
<dbReference type="PANTHER" id="PTHR14428:SF5">
    <property type="entry name" value="NUCLEOLAR COMPLEX PROTEIN 3 HOMOLOG"/>
    <property type="match status" value="1"/>
</dbReference>
<comment type="function">
    <text evidence="5">Required for synthesis of 60S ribosomal subunits and the transport of pre-ribosomes from the nucleoplasm to the cytoplasm.</text>
</comment>
<evidence type="ECO:0000313" key="10">
    <source>
        <dbReference type="Proteomes" id="UP000504638"/>
    </source>
</evidence>
<feature type="compositionally biased region" description="Acidic residues" evidence="6">
    <location>
        <begin position="86"/>
        <end position="108"/>
    </location>
</feature>
<reference evidence="11" key="3">
    <citation type="submission" date="2025-04" db="UniProtKB">
        <authorList>
            <consortium name="RefSeq"/>
        </authorList>
    </citation>
    <scope>IDENTIFICATION</scope>
    <source>
        <strain evidence="11">CBS 781.70</strain>
    </source>
</reference>
<dbReference type="GO" id="GO:0006270">
    <property type="term" value="P:DNA replication initiation"/>
    <property type="evidence" value="ECO:0007669"/>
    <property type="project" value="TreeGrafter"/>
</dbReference>
<dbReference type="InterPro" id="IPR016903">
    <property type="entry name" value="Nucleolar_cplx-assoc_3"/>
</dbReference>
<protein>
    <recommendedName>
        <fullName evidence="5">Nucleolar complex-associated protein 3</fullName>
    </recommendedName>
</protein>
<keyword evidence="3" id="KW-0175">Coiled coil</keyword>
<keyword evidence="4" id="KW-0539">Nucleus</keyword>
<accession>A0A6G1G3R1</accession>
<evidence type="ECO:0000256" key="4">
    <source>
        <dbReference type="ARBA" id="ARBA00023242"/>
    </source>
</evidence>
<evidence type="ECO:0000256" key="3">
    <source>
        <dbReference type="ARBA" id="ARBA00023054"/>
    </source>
</evidence>
<evidence type="ECO:0000259" key="7">
    <source>
        <dbReference type="Pfam" id="PF03914"/>
    </source>
</evidence>
<dbReference type="Pfam" id="PF07540">
    <property type="entry name" value="NOC3p"/>
    <property type="match status" value="1"/>
</dbReference>
<reference evidence="11" key="2">
    <citation type="submission" date="2020-04" db="EMBL/GenBank/DDBJ databases">
        <authorList>
            <consortium name="NCBI Genome Project"/>
        </authorList>
    </citation>
    <scope>NUCLEOTIDE SEQUENCE</scope>
    <source>
        <strain evidence="11">CBS 781.70</strain>
    </source>
</reference>
<sequence length="680" mass="76341">MSSRSTKRRRLNGAAKQSSKPTTHDSLPDELGDPSFSFATNLWNTEQDYEQRPRALKKKDKAARLPIRTDSGWVAQPNAEPASEGESSDLPDADEGVLTGSEDEETVPEEPKIPLKQLILQTKEELAKIASQINEDPDEHIGSLKPLAALGETDNVHVKRLVLVAQLSIYKDLIPGYRIRALTEAERKEKVTKDIRKLRAYEQSLMSGYKAYIDDLTRLSRSQAASDTPAGTLSAVAIHCSTILLVSVPHFNFRSELIRILTRKVAMMRQDAEWYKCIDAFEQLFREDEDGHQSFEAVQMLSKMIKGKFYAVHEEILNTFLHLRLLSEFSSKASNSRIDKEDDEGRIHGKKPRQKEVFRTKRERKVLKQQKTLDNEMKEADAAVSHEDRDKMQGETLKIVLGIYFRILKTRESRLMGAVLEGLARYAHLINQDFFGDILEVLRELIAQREALVAADDNEEDEEEKAVSSATVRNTTRESLLCSITAFALLEGQDASASASSLGLDLSFFVGHLYRTLYPVSLDADIEYSSKSFRLDDPGSETPSRPRKDKVNVQTTIVLLIRCLSSTLIPETALRSVPPVRIAAFVKQLLTISLQLPEKSALAMLGLGTQILKAHGRKIAPLWHTEERKGDGVFDPLKPELEASNPFASTVWEGEILRHHYCPAVREAVSGIEREAIASK</sequence>
<keyword evidence="10" id="KW-1185">Reference proteome</keyword>
<dbReference type="PANTHER" id="PTHR14428">
    <property type="entry name" value="NUCLEOLAR COMPLEX PROTEIN 3"/>
    <property type="match status" value="1"/>
</dbReference>
<feature type="region of interest" description="Disordered" evidence="6">
    <location>
        <begin position="1"/>
        <end position="111"/>
    </location>
</feature>
<gene>
    <name evidence="9 11" type="ORF">P152DRAFT_458383</name>
</gene>
<evidence type="ECO:0000256" key="6">
    <source>
        <dbReference type="SAM" id="MobiDB-lite"/>
    </source>
</evidence>
<feature type="compositionally biased region" description="Basic and acidic residues" evidence="6">
    <location>
        <begin position="337"/>
        <end position="347"/>
    </location>
</feature>
<dbReference type="Pfam" id="PF03914">
    <property type="entry name" value="CBF"/>
    <property type="match status" value="1"/>
</dbReference>
<evidence type="ECO:0000313" key="9">
    <source>
        <dbReference type="EMBL" id="KAF1812546.1"/>
    </source>
</evidence>
<name>A0A6G1G3R1_9PEZI</name>
<dbReference type="GO" id="GO:0003682">
    <property type="term" value="F:chromatin binding"/>
    <property type="evidence" value="ECO:0007669"/>
    <property type="project" value="TreeGrafter"/>
</dbReference>
<evidence type="ECO:0000313" key="11">
    <source>
        <dbReference type="RefSeq" id="XP_033534177.1"/>
    </source>
</evidence>
<reference evidence="9 11" key="1">
    <citation type="submission" date="2020-01" db="EMBL/GenBank/DDBJ databases">
        <authorList>
            <consortium name="DOE Joint Genome Institute"/>
            <person name="Haridas S."/>
            <person name="Albert R."/>
            <person name="Binder M."/>
            <person name="Bloem J."/>
            <person name="Labutti K."/>
            <person name="Salamov A."/>
            <person name="Andreopoulos B."/>
            <person name="Baker S.E."/>
            <person name="Barry K."/>
            <person name="Bills G."/>
            <person name="Bluhm B.H."/>
            <person name="Cannon C."/>
            <person name="Castanera R."/>
            <person name="Culley D.E."/>
            <person name="Daum C."/>
            <person name="Ezra D."/>
            <person name="Gonzalez J.B."/>
            <person name="Henrissat B."/>
            <person name="Kuo A."/>
            <person name="Liang C."/>
            <person name="Lipzen A."/>
            <person name="Lutzoni F."/>
            <person name="Magnuson J."/>
            <person name="Mondo S."/>
            <person name="Nolan M."/>
            <person name="Ohm R."/>
            <person name="Pangilinan J."/>
            <person name="Park H.-J."/>
            <person name="Ramirez L."/>
            <person name="Alfaro M."/>
            <person name="Sun H."/>
            <person name="Tritt A."/>
            <person name="Yoshinaga Y."/>
            <person name="Zwiers L.-H."/>
            <person name="Turgeon B.G."/>
            <person name="Goodwin S.B."/>
            <person name="Spatafora J.W."/>
            <person name="Crous P.W."/>
            <person name="Grigoriev I.V."/>
        </authorList>
    </citation>
    <scope>NUCLEOTIDE SEQUENCE</scope>
    <source>
        <strain evidence="9 11">CBS 781.70</strain>
    </source>
</reference>
<evidence type="ECO:0000256" key="2">
    <source>
        <dbReference type="ARBA" id="ARBA00007797"/>
    </source>
</evidence>
<dbReference type="GO" id="GO:0042254">
    <property type="term" value="P:ribosome biogenesis"/>
    <property type="evidence" value="ECO:0007669"/>
    <property type="project" value="UniProtKB-KW"/>
</dbReference>